<proteinExistence type="predicted"/>
<protein>
    <submittedName>
        <fullName evidence="2">Uncharacterized protein</fullName>
    </submittedName>
</protein>
<feature type="compositionally biased region" description="Basic and acidic residues" evidence="1">
    <location>
        <begin position="141"/>
        <end position="153"/>
    </location>
</feature>
<accession>A0A4U6USZ5</accession>
<dbReference type="EMBL" id="CM016555">
    <property type="protein sequence ID" value="TKW19548.1"/>
    <property type="molecule type" value="Genomic_DNA"/>
</dbReference>
<dbReference type="Gramene" id="TKW19548">
    <property type="protein sequence ID" value="TKW19548"/>
    <property type="gene ID" value="SEVIR_4G027300v2"/>
</dbReference>
<feature type="region of interest" description="Disordered" evidence="1">
    <location>
        <begin position="119"/>
        <end position="189"/>
    </location>
</feature>
<reference evidence="2" key="1">
    <citation type="submission" date="2019-03" db="EMBL/GenBank/DDBJ databases">
        <title>WGS assembly of Setaria viridis.</title>
        <authorList>
            <person name="Huang P."/>
            <person name="Jenkins J."/>
            <person name="Grimwood J."/>
            <person name="Barry K."/>
            <person name="Healey A."/>
            <person name="Mamidi S."/>
            <person name="Sreedasyam A."/>
            <person name="Shu S."/>
            <person name="Feldman M."/>
            <person name="Wu J."/>
            <person name="Yu Y."/>
            <person name="Chen C."/>
            <person name="Johnson J."/>
            <person name="Rokhsar D."/>
            <person name="Baxter I."/>
            <person name="Schmutz J."/>
            <person name="Brutnell T."/>
            <person name="Kellogg E."/>
        </authorList>
    </citation>
    <scope>NUCLEOTIDE SEQUENCE [LARGE SCALE GENOMIC DNA]</scope>
</reference>
<sequence length="189" mass="19718">MARPLPPALPLLHCSSPDTAMAADLRCRSSFVTSSEFTTPSVLQSMEPTVQLRMTALRSIRRGRSQQRHGVWGYSISIHGLDRVASPDEVPEEARVEDSVEALPVPVVQRLGQRDVLGDGVVGEQHGPPEVGPGDDGGGAAERDRLGGGERRGPRPPAAGASATRSSGATARSSRSARGGCSACSSGWG</sequence>
<evidence type="ECO:0000313" key="3">
    <source>
        <dbReference type="Proteomes" id="UP000298652"/>
    </source>
</evidence>
<gene>
    <name evidence="2" type="ORF">SEVIR_4G027300v2</name>
</gene>
<evidence type="ECO:0000313" key="2">
    <source>
        <dbReference type="EMBL" id="TKW19548.1"/>
    </source>
</evidence>
<feature type="compositionally biased region" description="Low complexity" evidence="1">
    <location>
        <begin position="158"/>
        <end position="189"/>
    </location>
</feature>
<dbReference type="Proteomes" id="UP000298652">
    <property type="component" value="Chromosome 4"/>
</dbReference>
<dbReference type="AlphaFoldDB" id="A0A4U6USZ5"/>
<evidence type="ECO:0000256" key="1">
    <source>
        <dbReference type="SAM" id="MobiDB-lite"/>
    </source>
</evidence>
<keyword evidence="3" id="KW-1185">Reference proteome</keyword>
<name>A0A4U6USZ5_SETVI</name>
<organism evidence="2 3">
    <name type="scientific">Setaria viridis</name>
    <name type="common">Green bristlegrass</name>
    <name type="synonym">Setaria italica subsp. viridis</name>
    <dbReference type="NCBI Taxonomy" id="4556"/>
    <lineage>
        <taxon>Eukaryota</taxon>
        <taxon>Viridiplantae</taxon>
        <taxon>Streptophyta</taxon>
        <taxon>Embryophyta</taxon>
        <taxon>Tracheophyta</taxon>
        <taxon>Spermatophyta</taxon>
        <taxon>Magnoliopsida</taxon>
        <taxon>Liliopsida</taxon>
        <taxon>Poales</taxon>
        <taxon>Poaceae</taxon>
        <taxon>PACMAD clade</taxon>
        <taxon>Panicoideae</taxon>
        <taxon>Panicodae</taxon>
        <taxon>Paniceae</taxon>
        <taxon>Cenchrinae</taxon>
        <taxon>Setaria</taxon>
    </lineage>
</organism>